<keyword evidence="15" id="KW-1185">Reference proteome</keyword>
<evidence type="ECO:0000256" key="5">
    <source>
        <dbReference type="ARBA" id="ARBA00023128"/>
    </source>
</evidence>
<dbReference type="SUPFAM" id="SSF54747">
    <property type="entry name" value="Ribosomal L11/L12e N-terminal domain"/>
    <property type="match status" value="1"/>
</dbReference>
<comment type="similarity">
    <text evidence="2 10">Belongs to the universal ribosomal protein uL11 family.</text>
</comment>
<dbReference type="OrthoDB" id="1091498at2759"/>
<evidence type="ECO:0000256" key="9">
    <source>
        <dbReference type="ARBA" id="ARBA00041455"/>
    </source>
</evidence>
<evidence type="ECO:0000256" key="8">
    <source>
        <dbReference type="ARBA" id="ARBA00040104"/>
    </source>
</evidence>
<dbReference type="AlphaFoldDB" id="A0A9P0GWV8"/>
<dbReference type="GO" id="GO:0005762">
    <property type="term" value="C:mitochondrial large ribosomal subunit"/>
    <property type="evidence" value="ECO:0007669"/>
    <property type="project" value="TreeGrafter"/>
</dbReference>
<dbReference type="Pfam" id="PF00298">
    <property type="entry name" value="Ribosomal_L11"/>
    <property type="match status" value="1"/>
</dbReference>
<dbReference type="NCBIfam" id="TIGR01632">
    <property type="entry name" value="L11_bact"/>
    <property type="match status" value="1"/>
</dbReference>
<evidence type="ECO:0000313" key="14">
    <source>
        <dbReference type="EMBL" id="CAH1183013.1"/>
    </source>
</evidence>
<keyword evidence="3" id="KW-0809">Transit peptide</keyword>
<dbReference type="Proteomes" id="UP001152799">
    <property type="component" value="Unassembled WGS sequence"/>
</dbReference>
<evidence type="ECO:0000256" key="2">
    <source>
        <dbReference type="ARBA" id="ARBA00010537"/>
    </source>
</evidence>
<feature type="coiled-coil region" evidence="11">
    <location>
        <begin position="167"/>
        <end position="194"/>
    </location>
</feature>
<dbReference type="FunFam" id="1.10.10.250:FF:000003">
    <property type="entry name" value="Mitochondrial ribosomal protein L11"/>
    <property type="match status" value="1"/>
</dbReference>
<accession>A0A9P0GWV8</accession>
<evidence type="ECO:0000256" key="6">
    <source>
        <dbReference type="ARBA" id="ARBA00023274"/>
    </source>
</evidence>
<evidence type="ECO:0000256" key="3">
    <source>
        <dbReference type="ARBA" id="ARBA00022946"/>
    </source>
</evidence>
<dbReference type="Gene3D" id="1.10.10.250">
    <property type="entry name" value="Ribosomal protein L11, C-terminal domain"/>
    <property type="match status" value="1"/>
</dbReference>
<dbReference type="GO" id="GO:0006412">
    <property type="term" value="P:translation"/>
    <property type="evidence" value="ECO:0007669"/>
    <property type="project" value="InterPro"/>
</dbReference>
<dbReference type="GO" id="GO:0003735">
    <property type="term" value="F:structural constituent of ribosome"/>
    <property type="evidence" value="ECO:0007669"/>
    <property type="project" value="InterPro"/>
</dbReference>
<comment type="subunit">
    <text evidence="7">Component of the mitochondrial ribosome large subunit (39S) which comprises a 16S rRNA and about 50 distinct proteins.</text>
</comment>
<dbReference type="HAMAP" id="MF_00736">
    <property type="entry name" value="Ribosomal_uL11"/>
    <property type="match status" value="1"/>
</dbReference>
<feature type="domain" description="Large ribosomal subunit protein uL11 C-terminal" evidence="12">
    <location>
        <begin position="88"/>
        <end position="157"/>
    </location>
</feature>
<dbReference type="InterPro" id="IPR036796">
    <property type="entry name" value="Ribosomal_uL11_N_sf"/>
</dbReference>
<dbReference type="Pfam" id="PF03946">
    <property type="entry name" value="Ribosomal_L11_N"/>
    <property type="match status" value="1"/>
</dbReference>
<comment type="caution">
    <text evidence="14">The sequence shown here is derived from an EMBL/GenBank/DDBJ whole genome shotgun (WGS) entry which is preliminary data.</text>
</comment>
<evidence type="ECO:0000259" key="12">
    <source>
        <dbReference type="Pfam" id="PF00298"/>
    </source>
</evidence>
<dbReference type="SMART" id="SM00649">
    <property type="entry name" value="RL11"/>
    <property type="match status" value="1"/>
</dbReference>
<evidence type="ECO:0000259" key="13">
    <source>
        <dbReference type="Pfam" id="PF03946"/>
    </source>
</evidence>
<evidence type="ECO:0000256" key="1">
    <source>
        <dbReference type="ARBA" id="ARBA00004173"/>
    </source>
</evidence>
<dbReference type="InterPro" id="IPR036769">
    <property type="entry name" value="Ribosomal_uL11_C_sf"/>
</dbReference>
<dbReference type="InterPro" id="IPR000911">
    <property type="entry name" value="Ribosomal_uL11"/>
</dbReference>
<dbReference type="CDD" id="cd00349">
    <property type="entry name" value="Ribosomal_L11"/>
    <property type="match status" value="1"/>
</dbReference>
<protein>
    <recommendedName>
        <fullName evidence="8">Large ribosomal subunit protein uL11m</fullName>
    </recommendedName>
    <alternativeName>
        <fullName evidence="9">39S ribosomal protein L11, mitochondrial</fullName>
    </alternativeName>
</protein>
<keyword evidence="11" id="KW-0175">Coiled coil</keyword>
<keyword evidence="5" id="KW-0496">Mitochondrion</keyword>
<feature type="domain" description="Large ribosomal subunit protein uL11 N-terminal" evidence="13">
    <location>
        <begin position="25"/>
        <end position="82"/>
    </location>
</feature>
<evidence type="ECO:0000256" key="10">
    <source>
        <dbReference type="RuleBase" id="RU003978"/>
    </source>
</evidence>
<dbReference type="InterPro" id="IPR020783">
    <property type="entry name" value="Ribosomal_uL11_C"/>
</dbReference>
<keyword evidence="6 10" id="KW-0687">Ribonucleoprotein</keyword>
<proteinExistence type="inferred from homology"/>
<evidence type="ECO:0000256" key="7">
    <source>
        <dbReference type="ARBA" id="ARBA00038782"/>
    </source>
</evidence>
<evidence type="ECO:0000256" key="11">
    <source>
        <dbReference type="SAM" id="Coils"/>
    </source>
</evidence>
<dbReference type="EMBL" id="CAKJTU040000001">
    <property type="protein sequence ID" value="CAH1183013.1"/>
    <property type="molecule type" value="Genomic_DNA"/>
</dbReference>
<comment type="subcellular location">
    <subcellularLocation>
        <location evidence="1">Mitochondrion</location>
    </subcellularLocation>
</comment>
<dbReference type="FunFam" id="3.30.1550.10:FF:000003">
    <property type="entry name" value="39S ribosomal protein L11, mitochondrial"/>
    <property type="match status" value="1"/>
</dbReference>
<sequence length="196" mass="21452">MSKAAARLKSVKKAVTDKVIHGKMRTNIPAGLAAAGPPLGPMLGQRGVNIAAFCKDFNEKTKEIKEGIPLPVRMTVNADRTFALTIHQPPAVFFLKQAAGIERAAMESGKEIAGKVTLKHIYEIAKIKGVDPPLQTLSMEDVCKMLVGVARSCGIEVVRDLDSKEYAEFLKERAVIVEQQKKELQEKKEAKMLRTG</sequence>
<organism evidence="14 15">
    <name type="scientific">Ceutorhynchus assimilis</name>
    <name type="common">cabbage seed weevil</name>
    <dbReference type="NCBI Taxonomy" id="467358"/>
    <lineage>
        <taxon>Eukaryota</taxon>
        <taxon>Metazoa</taxon>
        <taxon>Ecdysozoa</taxon>
        <taxon>Arthropoda</taxon>
        <taxon>Hexapoda</taxon>
        <taxon>Insecta</taxon>
        <taxon>Pterygota</taxon>
        <taxon>Neoptera</taxon>
        <taxon>Endopterygota</taxon>
        <taxon>Coleoptera</taxon>
        <taxon>Polyphaga</taxon>
        <taxon>Cucujiformia</taxon>
        <taxon>Curculionidae</taxon>
        <taxon>Ceutorhynchinae</taxon>
        <taxon>Ceutorhynchus</taxon>
    </lineage>
</organism>
<dbReference type="GO" id="GO:0070180">
    <property type="term" value="F:large ribosomal subunit rRNA binding"/>
    <property type="evidence" value="ECO:0007669"/>
    <property type="project" value="TreeGrafter"/>
</dbReference>
<keyword evidence="4 10" id="KW-0689">Ribosomal protein</keyword>
<gene>
    <name evidence="14" type="ORF">CEUTPL_LOCUS14510</name>
</gene>
<dbReference type="InterPro" id="IPR006519">
    <property type="entry name" value="Ribosomal_uL11_bac-typ"/>
</dbReference>
<evidence type="ECO:0000313" key="15">
    <source>
        <dbReference type="Proteomes" id="UP001152799"/>
    </source>
</evidence>
<dbReference type="SUPFAM" id="SSF46906">
    <property type="entry name" value="Ribosomal protein L11, C-terminal domain"/>
    <property type="match status" value="1"/>
</dbReference>
<dbReference type="Gene3D" id="3.30.1550.10">
    <property type="entry name" value="Ribosomal protein L11/L12, N-terminal domain"/>
    <property type="match status" value="1"/>
</dbReference>
<dbReference type="InterPro" id="IPR020784">
    <property type="entry name" value="Ribosomal_uL11_N"/>
</dbReference>
<name>A0A9P0GWV8_9CUCU</name>
<evidence type="ECO:0000256" key="4">
    <source>
        <dbReference type="ARBA" id="ARBA00022980"/>
    </source>
</evidence>
<dbReference type="PANTHER" id="PTHR11661">
    <property type="entry name" value="60S RIBOSOMAL PROTEIN L12"/>
    <property type="match status" value="1"/>
</dbReference>
<dbReference type="PANTHER" id="PTHR11661:SF1">
    <property type="entry name" value="LARGE RIBOSOMAL SUBUNIT PROTEIN UL11M"/>
    <property type="match status" value="1"/>
</dbReference>
<reference evidence="14" key="1">
    <citation type="submission" date="2022-01" db="EMBL/GenBank/DDBJ databases">
        <authorList>
            <person name="King R."/>
        </authorList>
    </citation>
    <scope>NUCLEOTIDE SEQUENCE</scope>
</reference>